<feature type="compositionally biased region" description="Basic and acidic residues" evidence="5">
    <location>
        <begin position="264"/>
        <end position="289"/>
    </location>
</feature>
<evidence type="ECO:0000256" key="2">
    <source>
        <dbReference type="ARBA" id="ARBA00022801"/>
    </source>
</evidence>
<keyword evidence="2 4" id="KW-0378">Hydrolase</keyword>
<dbReference type="SUPFAM" id="SSF54001">
    <property type="entry name" value="Cysteine proteinases"/>
    <property type="match status" value="1"/>
</dbReference>
<dbReference type="Pfam" id="PF03051">
    <property type="entry name" value="Peptidase_C1_2"/>
    <property type="match status" value="2"/>
</dbReference>
<dbReference type="InterPro" id="IPR000169">
    <property type="entry name" value="Pept_cys_AS"/>
</dbReference>
<keyword evidence="1 4" id="KW-0645">Protease</keyword>
<sequence length="511" mass="57856">MDNTSSSTCLSHEWAATCFNSFTSNRANRIARNAVTSMDVMAAARDISVMPTYHDTFGIKLKHTGDITNQKHSGRCWMFTAFNVLRHETIKFLDVDNFEFSQAYGMFYDKLEKAHASLEYAIQTADKPLDDRNVMWQLDMVAQDGGYYCYAMSMIQKWGMVPKDVMPETACSENSEAMDDQLARLLHKHMLALRTSFAKGASAQELAAQKEAAMKEVYQLLAICLGNPPQTFDFTIEVGKKCKAAKELISVIEPQDKDDEKDEKDEGKKASRSKDNEQADKDEKDEKDERRLLRDCGLTPLSFMHKYVPICPTNYVQLVSIPHSQFEYNKVYHVRYNESVLGGCMPARYMNVPQHVLEQCAIASLKADAPVSMACDVCQEFPRYIDDFKYVLGLDSVDLSGLFGIDMSMTRSEMLDAQETHLTHAMTFQGVQLDDNGAVQAWRVENSWGEDRGKDGYLIMSGPWFKLYGGEVDVKRDFVPAELLSLWDDPSKDVEVDPWSSMGKTLACPRH</sequence>
<evidence type="ECO:0000256" key="4">
    <source>
        <dbReference type="PIRNR" id="PIRNR005700"/>
    </source>
</evidence>
<dbReference type="RefSeq" id="WP_006303480.1">
    <property type="nucleotide sequence ID" value="NZ_AEDQ01000003.1"/>
</dbReference>
<dbReference type="Proteomes" id="UP000004431">
    <property type="component" value="Unassembled WGS sequence"/>
</dbReference>
<dbReference type="Gene3D" id="3.90.70.10">
    <property type="entry name" value="Cysteine proteinases"/>
    <property type="match status" value="2"/>
</dbReference>
<dbReference type="InterPro" id="IPR038765">
    <property type="entry name" value="Papain-like_cys_pep_sf"/>
</dbReference>
<evidence type="ECO:0000256" key="1">
    <source>
        <dbReference type="ARBA" id="ARBA00022670"/>
    </source>
</evidence>
<proteinExistence type="inferred from homology"/>
<gene>
    <name evidence="6" type="ORF">HMPREF9248_0779</name>
</gene>
<name>A0ABN0B1L2_9ACTN</name>
<dbReference type="EMBL" id="AEDQ01000003">
    <property type="protein sequence ID" value="EFL44705.1"/>
    <property type="molecule type" value="Genomic_DNA"/>
</dbReference>
<dbReference type="PANTHER" id="PTHR10363">
    <property type="entry name" value="BLEOMYCIN HYDROLASE"/>
    <property type="match status" value="1"/>
</dbReference>
<dbReference type="PROSITE" id="PS00139">
    <property type="entry name" value="THIOL_PROTEASE_CYS"/>
    <property type="match status" value="1"/>
</dbReference>
<dbReference type="PANTHER" id="PTHR10363:SF2">
    <property type="entry name" value="BLEOMYCIN HYDROLASE"/>
    <property type="match status" value="1"/>
</dbReference>
<evidence type="ECO:0000256" key="5">
    <source>
        <dbReference type="SAM" id="MobiDB-lite"/>
    </source>
</evidence>
<evidence type="ECO:0000313" key="6">
    <source>
        <dbReference type="EMBL" id="EFL44705.1"/>
    </source>
</evidence>
<dbReference type="InterPro" id="IPR004134">
    <property type="entry name" value="Peptidase_C1B"/>
</dbReference>
<keyword evidence="3 4" id="KW-0788">Thiol protease</keyword>
<evidence type="ECO:0000256" key="3">
    <source>
        <dbReference type="ARBA" id="ARBA00022807"/>
    </source>
</evidence>
<feature type="region of interest" description="Disordered" evidence="5">
    <location>
        <begin position="253"/>
        <end position="289"/>
    </location>
</feature>
<accession>A0ABN0B1L2</accession>
<protein>
    <recommendedName>
        <fullName evidence="4">Aminopeptidase</fullName>
    </recommendedName>
</protein>
<reference evidence="6 7" key="1">
    <citation type="submission" date="2010-08" db="EMBL/GenBank/DDBJ databases">
        <authorList>
            <person name="Durkin A.S."/>
            <person name="Madupu R."/>
            <person name="Torralba M."/>
            <person name="Gillis M."/>
            <person name="Methe B."/>
            <person name="Sutton G."/>
            <person name="Nelson K.E."/>
        </authorList>
    </citation>
    <scope>NUCLEOTIDE SEQUENCE [LARGE SCALE GENOMIC DNA]</scope>
    <source>
        <strain evidence="6 7">PB189-T1-4</strain>
    </source>
</reference>
<comment type="similarity">
    <text evidence="4">Belongs to the peptidase C1 family.</text>
</comment>
<keyword evidence="7" id="KW-1185">Reference proteome</keyword>
<keyword evidence="4" id="KW-0031">Aminopeptidase</keyword>
<organism evidence="6 7">
    <name type="scientific">Fannyhessea vaginae PB189-T1-4</name>
    <dbReference type="NCBI Taxonomy" id="866774"/>
    <lineage>
        <taxon>Bacteria</taxon>
        <taxon>Bacillati</taxon>
        <taxon>Actinomycetota</taxon>
        <taxon>Coriobacteriia</taxon>
        <taxon>Coriobacteriales</taxon>
        <taxon>Atopobiaceae</taxon>
        <taxon>Fannyhessea</taxon>
    </lineage>
</organism>
<evidence type="ECO:0000313" key="7">
    <source>
        <dbReference type="Proteomes" id="UP000004431"/>
    </source>
</evidence>
<dbReference type="PIRSF" id="PIRSF005700">
    <property type="entry name" value="PepC"/>
    <property type="match status" value="1"/>
</dbReference>
<comment type="caution">
    <text evidence="6">The sequence shown here is derived from an EMBL/GenBank/DDBJ whole genome shotgun (WGS) entry which is preliminary data.</text>
</comment>